<dbReference type="Proteomes" id="UP000800092">
    <property type="component" value="Unassembled WGS sequence"/>
</dbReference>
<gene>
    <name evidence="1" type="ORF">EV356DRAFT_500641</name>
</gene>
<dbReference type="AlphaFoldDB" id="A0A6A6HC28"/>
<proteinExistence type="predicted"/>
<evidence type="ECO:0000313" key="1">
    <source>
        <dbReference type="EMBL" id="KAF2235378.1"/>
    </source>
</evidence>
<organism evidence="1 2">
    <name type="scientific">Viridothelium virens</name>
    <name type="common">Speckled blister lichen</name>
    <name type="synonym">Trypethelium virens</name>
    <dbReference type="NCBI Taxonomy" id="1048519"/>
    <lineage>
        <taxon>Eukaryota</taxon>
        <taxon>Fungi</taxon>
        <taxon>Dikarya</taxon>
        <taxon>Ascomycota</taxon>
        <taxon>Pezizomycotina</taxon>
        <taxon>Dothideomycetes</taxon>
        <taxon>Dothideomycetes incertae sedis</taxon>
        <taxon>Trypetheliales</taxon>
        <taxon>Trypetheliaceae</taxon>
        <taxon>Viridothelium</taxon>
    </lineage>
</organism>
<reference evidence="1" key="1">
    <citation type="journal article" date="2020" name="Stud. Mycol.">
        <title>101 Dothideomycetes genomes: a test case for predicting lifestyles and emergence of pathogens.</title>
        <authorList>
            <person name="Haridas S."/>
            <person name="Albert R."/>
            <person name="Binder M."/>
            <person name="Bloem J."/>
            <person name="Labutti K."/>
            <person name="Salamov A."/>
            <person name="Andreopoulos B."/>
            <person name="Baker S."/>
            <person name="Barry K."/>
            <person name="Bills G."/>
            <person name="Bluhm B."/>
            <person name="Cannon C."/>
            <person name="Castanera R."/>
            <person name="Culley D."/>
            <person name="Daum C."/>
            <person name="Ezra D."/>
            <person name="Gonzalez J."/>
            <person name="Henrissat B."/>
            <person name="Kuo A."/>
            <person name="Liang C."/>
            <person name="Lipzen A."/>
            <person name="Lutzoni F."/>
            <person name="Magnuson J."/>
            <person name="Mondo S."/>
            <person name="Nolan M."/>
            <person name="Ohm R."/>
            <person name="Pangilinan J."/>
            <person name="Park H.-J."/>
            <person name="Ramirez L."/>
            <person name="Alfaro M."/>
            <person name="Sun H."/>
            <person name="Tritt A."/>
            <person name="Yoshinaga Y."/>
            <person name="Zwiers L.-H."/>
            <person name="Turgeon B."/>
            <person name="Goodwin S."/>
            <person name="Spatafora J."/>
            <person name="Crous P."/>
            <person name="Grigoriev I."/>
        </authorList>
    </citation>
    <scope>NUCLEOTIDE SEQUENCE</scope>
    <source>
        <strain evidence="1">Tuck. ex Michener</strain>
    </source>
</reference>
<name>A0A6A6HC28_VIRVR</name>
<keyword evidence="2" id="KW-1185">Reference proteome</keyword>
<dbReference type="OrthoDB" id="3911445at2759"/>
<accession>A0A6A6HC28</accession>
<evidence type="ECO:0000313" key="2">
    <source>
        <dbReference type="Proteomes" id="UP000800092"/>
    </source>
</evidence>
<dbReference type="EMBL" id="ML991792">
    <property type="protein sequence ID" value="KAF2235378.1"/>
    <property type="molecule type" value="Genomic_DNA"/>
</dbReference>
<sequence>MSPIARSMVQFTQRIRNQDVRDKTLKLIEQATQSPELAHFTKAIRRSPSHTSHTDSRPHATVRFATDAQNAAGKAQTAHLYYDDNWNHASHTLYPEREEKKDDE</sequence>
<protein>
    <submittedName>
        <fullName evidence="1">Uncharacterized protein</fullName>
    </submittedName>
</protein>